<accession>A0A372ZMR5</accession>
<evidence type="ECO:0008006" key="4">
    <source>
        <dbReference type="Google" id="ProtNLM"/>
    </source>
</evidence>
<reference evidence="2 3" key="1">
    <citation type="submission" date="2018-08" db="EMBL/GenBank/DDBJ databases">
        <title>Diversity &amp; Physiological Properties of Lignin-Decomposing Actinobacteria from Soil.</title>
        <authorList>
            <person name="Roh S.G."/>
            <person name="Kim S.B."/>
        </authorList>
    </citation>
    <scope>NUCLEOTIDE SEQUENCE [LARGE SCALE GENOMIC DNA]</scope>
    <source>
        <strain evidence="2 3">MMS17-GH009</strain>
    </source>
</reference>
<gene>
    <name evidence="2" type="ORF">DR950_02820</name>
</gene>
<keyword evidence="3" id="KW-1185">Reference proteome</keyword>
<protein>
    <recommendedName>
        <fullName evidence="4">STAS domain-containing protein</fullName>
    </recommendedName>
</protein>
<comment type="caution">
    <text evidence="2">The sequence shown here is derived from an EMBL/GenBank/DDBJ whole genome shotgun (WGS) entry which is preliminary data.</text>
</comment>
<feature type="compositionally biased region" description="Basic residues" evidence="1">
    <location>
        <begin position="115"/>
        <end position="128"/>
    </location>
</feature>
<evidence type="ECO:0000313" key="3">
    <source>
        <dbReference type="Proteomes" id="UP000263377"/>
    </source>
</evidence>
<organism evidence="2 3">
    <name type="scientific">Kitasatospora xanthocidica</name>
    <dbReference type="NCBI Taxonomy" id="83382"/>
    <lineage>
        <taxon>Bacteria</taxon>
        <taxon>Bacillati</taxon>
        <taxon>Actinomycetota</taxon>
        <taxon>Actinomycetes</taxon>
        <taxon>Kitasatosporales</taxon>
        <taxon>Streptomycetaceae</taxon>
        <taxon>Kitasatospora</taxon>
    </lineage>
</organism>
<feature type="compositionally biased region" description="Basic and acidic residues" evidence="1">
    <location>
        <begin position="32"/>
        <end position="41"/>
    </location>
</feature>
<dbReference type="Proteomes" id="UP000263377">
    <property type="component" value="Unassembled WGS sequence"/>
</dbReference>
<dbReference type="EMBL" id="QVIG01000001">
    <property type="protein sequence ID" value="RGD56864.1"/>
    <property type="molecule type" value="Genomic_DNA"/>
</dbReference>
<proteinExistence type="predicted"/>
<name>A0A372ZMR5_9ACTN</name>
<sequence>MSPHYRPLRACACRAPRTTTADLSGRAGSARLDGKADHDQRGGLEDALARSVKEGMPCVIVDLPRLLSRDSTRPDALLPVRFTVYAAATAPVVAASFPQTRRLRQITGADEIFTRPRHRPRPHRRRRTLQNEARHGHP</sequence>
<dbReference type="InterPro" id="IPR036513">
    <property type="entry name" value="STAS_dom_sf"/>
</dbReference>
<dbReference type="Gene3D" id="3.30.750.24">
    <property type="entry name" value="STAS domain"/>
    <property type="match status" value="1"/>
</dbReference>
<feature type="region of interest" description="Disordered" evidence="1">
    <location>
        <begin position="107"/>
        <end position="138"/>
    </location>
</feature>
<feature type="region of interest" description="Disordered" evidence="1">
    <location>
        <begin position="21"/>
        <end position="41"/>
    </location>
</feature>
<evidence type="ECO:0000313" key="2">
    <source>
        <dbReference type="EMBL" id="RGD56864.1"/>
    </source>
</evidence>
<dbReference type="AlphaFoldDB" id="A0A372ZMR5"/>
<evidence type="ECO:0000256" key="1">
    <source>
        <dbReference type="SAM" id="MobiDB-lite"/>
    </source>
</evidence>